<comment type="caution">
    <text evidence="1">The sequence shown here is derived from an EMBL/GenBank/DDBJ whole genome shotgun (WGS) entry which is preliminary data.</text>
</comment>
<gene>
    <name evidence="1" type="ORF">CPELLU_LOCUS8845</name>
</gene>
<dbReference type="Proteomes" id="UP000789759">
    <property type="component" value="Unassembled WGS sequence"/>
</dbReference>
<reference evidence="1" key="1">
    <citation type="submission" date="2021-06" db="EMBL/GenBank/DDBJ databases">
        <authorList>
            <person name="Kallberg Y."/>
            <person name="Tangrot J."/>
            <person name="Rosling A."/>
        </authorList>
    </citation>
    <scope>NUCLEOTIDE SEQUENCE</scope>
    <source>
        <strain evidence="1">FL966</strain>
    </source>
</reference>
<dbReference type="OrthoDB" id="2443070at2759"/>
<evidence type="ECO:0000313" key="2">
    <source>
        <dbReference type="Proteomes" id="UP000789759"/>
    </source>
</evidence>
<name>A0A9N9DM21_9GLOM</name>
<accession>A0A9N9DM21</accession>
<keyword evidence="2" id="KW-1185">Reference proteome</keyword>
<sequence length="245" mass="28745">MAEESEDAIEYVEIISKRLTELLDLGFQLSYSVIGSILYLFEDRLEGIGETLVKSFINVKQDSRDNLLNRCLIETLRPKHSSNKPQVWNFLYKAMTNNPEVAFTKAFEYYLRKNEKLTTEYGIIKLSLPSNFYNWILIKFGLDARITRLCFEDILKARVSIDKAITANANTDIPNGISQYDFHTTCNIFKIYSPLFRYYLPDLFNMKISFDMPMQIIEDTDDIFRNYLHELIYQNFPNSENVNLN</sequence>
<evidence type="ECO:0000313" key="1">
    <source>
        <dbReference type="EMBL" id="CAG8640721.1"/>
    </source>
</evidence>
<dbReference type="AlphaFoldDB" id="A0A9N9DM21"/>
<organism evidence="1 2">
    <name type="scientific">Cetraspora pellucida</name>
    <dbReference type="NCBI Taxonomy" id="1433469"/>
    <lineage>
        <taxon>Eukaryota</taxon>
        <taxon>Fungi</taxon>
        <taxon>Fungi incertae sedis</taxon>
        <taxon>Mucoromycota</taxon>
        <taxon>Glomeromycotina</taxon>
        <taxon>Glomeromycetes</taxon>
        <taxon>Diversisporales</taxon>
        <taxon>Gigasporaceae</taxon>
        <taxon>Cetraspora</taxon>
    </lineage>
</organism>
<dbReference type="EMBL" id="CAJVQA010006440">
    <property type="protein sequence ID" value="CAG8640721.1"/>
    <property type="molecule type" value="Genomic_DNA"/>
</dbReference>
<proteinExistence type="predicted"/>
<protein>
    <submittedName>
        <fullName evidence="1">15385_t:CDS:1</fullName>
    </submittedName>
</protein>